<organism evidence="2 4">
    <name type="scientific">Rotaria socialis</name>
    <dbReference type="NCBI Taxonomy" id="392032"/>
    <lineage>
        <taxon>Eukaryota</taxon>
        <taxon>Metazoa</taxon>
        <taxon>Spiralia</taxon>
        <taxon>Gnathifera</taxon>
        <taxon>Rotifera</taxon>
        <taxon>Eurotatoria</taxon>
        <taxon>Bdelloidea</taxon>
        <taxon>Philodinida</taxon>
        <taxon>Philodinidae</taxon>
        <taxon>Rotaria</taxon>
    </lineage>
</organism>
<feature type="compositionally biased region" description="Basic and acidic residues" evidence="1">
    <location>
        <begin position="23"/>
        <end position="33"/>
    </location>
</feature>
<dbReference type="AlphaFoldDB" id="A0A822DXM9"/>
<comment type="caution">
    <text evidence="2">The sequence shown here is derived from an EMBL/GenBank/DDBJ whole genome shotgun (WGS) entry which is preliminary data.</text>
</comment>
<evidence type="ECO:0000313" key="3">
    <source>
        <dbReference type="EMBL" id="CAF5130506.1"/>
    </source>
</evidence>
<feature type="region of interest" description="Disordered" evidence="1">
    <location>
        <begin position="1"/>
        <end position="40"/>
    </location>
</feature>
<proteinExistence type="predicted"/>
<reference evidence="2" key="1">
    <citation type="submission" date="2021-02" db="EMBL/GenBank/DDBJ databases">
        <authorList>
            <person name="Nowell W R."/>
        </authorList>
    </citation>
    <scope>NUCLEOTIDE SEQUENCE</scope>
</reference>
<evidence type="ECO:0000256" key="1">
    <source>
        <dbReference type="SAM" id="MobiDB-lite"/>
    </source>
</evidence>
<feature type="compositionally biased region" description="Polar residues" evidence="1">
    <location>
        <begin position="1"/>
        <end position="12"/>
    </location>
</feature>
<dbReference type="EMBL" id="CAJOBR010066875">
    <property type="protein sequence ID" value="CAF5086955.1"/>
    <property type="molecule type" value="Genomic_DNA"/>
</dbReference>
<feature type="non-terminal residue" evidence="2">
    <location>
        <position position="1"/>
    </location>
</feature>
<accession>A0A822DXM9</accession>
<sequence length="40" mass="4616">TLALTKSNQHYSSLPPVQPRQFEISKNDEENRHLVPQNKA</sequence>
<evidence type="ECO:0000313" key="4">
    <source>
        <dbReference type="Proteomes" id="UP000663848"/>
    </source>
</evidence>
<evidence type="ECO:0000313" key="2">
    <source>
        <dbReference type="EMBL" id="CAF5086955.1"/>
    </source>
</evidence>
<dbReference type="Proteomes" id="UP000663848">
    <property type="component" value="Unassembled WGS sequence"/>
</dbReference>
<gene>
    <name evidence="2" type="ORF">QYT958_LOCUS44166</name>
    <name evidence="3" type="ORF">QYT958_LOCUS46774</name>
</gene>
<name>A0A822DXM9_9BILA</name>
<dbReference type="EMBL" id="CAJOBR010084677">
    <property type="protein sequence ID" value="CAF5130506.1"/>
    <property type="molecule type" value="Genomic_DNA"/>
</dbReference>
<protein>
    <submittedName>
        <fullName evidence="2">Uncharacterized protein</fullName>
    </submittedName>
</protein>